<dbReference type="EMBL" id="DTGZ01000108">
    <property type="protein sequence ID" value="HGV97840.1"/>
    <property type="molecule type" value="Genomic_DNA"/>
</dbReference>
<protein>
    <submittedName>
        <fullName evidence="3">T9SS type A sorting domain-containing protein</fullName>
    </submittedName>
</protein>
<feature type="chain" id="PRO_5027812374" evidence="1">
    <location>
        <begin position="22"/>
        <end position="545"/>
    </location>
</feature>
<feature type="domain" description="Secretion system C-terminal sorting" evidence="2">
    <location>
        <begin position="463"/>
        <end position="543"/>
    </location>
</feature>
<sequence>MCKSLLIPLLGVLITGSFITAQTPTWVARYNGPANSYDQPAEVVVDNQGNVYVTGASWDTIGYEDYDFATVKYDSSGNEIWVARYNLNNGNDYAKAIDVDAYGNVYVAGYCMPSPSSTDLVFTVIRYDPLGNPLWIKNEYPNSGNDARAFDLTIDKNDNIIAVGDMNGRFYARKYSPDGGNVWTYYPTTRPGYAVKCVVDDSDCVYLTGPVNVNGGDFFTVKLSSTGTVLWDTMYNGYGNLSDTPSDICVDAQYNVYVTGSSDTAGVRGNDYLTIKYNQWGIPIWKAKYNGTGNRDDYAVAMAIDASGNIYVTGRSITDSTAPGNWDIVTVKYDNTGNELWVATFNGPGDSTDRPYDITVDTLGYVYITGETYVSGGVLNNFITLIYDTLGNLIWQAQYNGPANYYDYASSICLDNAGNIYVTGSSTGSGTQYDYATLKYSSPIGIAESQNKRLSRFYLQNKPNPVKHYTTIEYSLPSDAEVNLNIYDITGKKIATLIQEKQPAGHYGFVWNLNEGLYRNLPNGVYFYRLTAGDWTDTKKMVIIR</sequence>
<gene>
    <name evidence="3" type="ORF">ENV60_06050</name>
</gene>
<dbReference type="InterPro" id="IPR011042">
    <property type="entry name" value="6-blade_b-propeller_TolB-like"/>
</dbReference>
<dbReference type="SUPFAM" id="SSF101898">
    <property type="entry name" value="NHL repeat"/>
    <property type="match status" value="1"/>
</dbReference>
<proteinExistence type="predicted"/>
<feature type="signal peptide" evidence="1">
    <location>
        <begin position="1"/>
        <end position="21"/>
    </location>
</feature>
<reference evidence="3" key="1">
    <citation type="journal article" date="2020" name="mSystems">
        <title>Genome- and Community-Level Interaction Insights into Carbon Utilization and Element Cycling Functions of Hydrothermarchaeota in Hydrothermal Sediment.</title>
        <authorList>
            <person name="Zhou Z."/>
            <person name="Liu Y."/>
            <person name="Xu W."/>
            <person name="Pan J."/>
            <person name="Luo Z.H."/>
            <person name="Li M."/>
        </authorList>
    </citation>
    <scope>NUCLEOTIDE SEQUENCE [LARGE SCALE GENOMIC DNA]</scope>
    <source>
        <strain evidence="3">SpSt-774</strain>
    </source>
</reference>
<name>A0A7C4XMJ9_UNCW3</name>
<dbReference type="PANTHER" id="PTHR35580">
    <property type="entry name" value="CELL SURFACE GLYCOPROTEIN (S-LAYER PROTEIN)-LIKE PROTEIN"/>
    <property type="match status" value="1"/>
</dbReference>
<dbReference type="Gene3D" id="2.120.10.30">
    <property type="entry name" value="TolB, C-terminal domain"/>
    <property type="match status" value="2"/>
</dbReference>
<comment type="caution">
    <text evidence="3">The sequence shown here is derived from an EMBL/GenBank/DDBJ whole genome shotgun (WGS) entry which is preliminary data.</text>
</comment>
<evidence type="ECO:0000313" key="3">
    <source>
        <dbReference type="EMBL" id="HGV97840.1"/>
    </source>
</evidence>
<dbReference type="Pfam" id="PF06739">
    <property type="entry name" value="SBBP"/>
    <property type="match status" value="3"/>
</dbReference>
<dbReference type="InterPro" id="IPR010620">
    <property type="entry name" value="SBBP_repeat"/>
</dbReference>
<dbReference type="NCBIfam" id="TIGR04183">
    <property type="entry name" value="Por_Secre_tail"/>
    <property type="match status" value="1"/>
</dbReference>
<accession>A0A7C4XMJ9</accession>
<evidence type="ECO:0000259" key="2">
    <source>
        <dbReference type="Pfam" id="PF18962"/>
    </source>
</evidence>
<dbReference type="InterPro" id="IPR026444">
    <property type="entry name" value="Secre_tail"/>
</dbReference>
<dbReference type="Gene3D" id="2.60.40.4070">
    <property type="match status" value="1"/>
</dbReference>
<organism evidence="3">
    <name type="scientific">candidate division WOR-3 bacterium</name>
    <dbReference type="NCBI Taxonomy" id="2052148"/>
    <lineage>
        <taxon>Bacteria</taxon>
        <taxon>Bacteria division WOR-3</taxon>
    </lineage>
</organism>
<dbReference type="SUPFAM" id="SSF63829">
    <property type="entry name" value="Calcium-dependent phosphotriesterase"/>
    <property type="match status" value="1"/>
</dbReference>
<dbReference type="AlphaFoldDB" id="A0A7C4XMJ9"/>
<dbReference type="InterPro" id="IPR052918">
    <property type="entry name" value="Motility_Chemotaxis_Reg"/>
</dbReference>
<keyword evidence="1" id="KW-0732">Signal</keyword>
<dbReference type="PANTHER" id="PTHR35580:SF1">
    <property type="entry name" value="PHYTASE-LIKE DOMAIN-CONTAINING PROTEIN"/>
    <property type="match status" value="1"/>
</dbReference>
<dbReference type="Pfam" id="PF18962">
    <property type="entry name" value="Por_Secre_tail"/>
    <property type="match status" value="1"/>
</dbReference>
<evidence type="ECO:0000256" key="1">
    <source>
        <dbReference type="SAM" id="SignalP"/>
    </source>
</evidence>